<dbReference type="Proteomes" id="UP000281549">
    <property type="component" value="Unassembled WGS sequence"/>
</dbReference>
<name>A0A075B4P3_ROZAC</name>
<sequence length="74" mass="8429">MDSQVSHLCFFKIYENGVGIKATIMDCPGQTDASNCGIFCCQNKRMVITNKPYTTVGMYERRMIKTSWIIKVIV</sequence>
<accession>A0A075B4P3</accession>
<dbReference type="Proteomes" id="UP000030755">
    <property type="component" value="Unassembled WGS sequence"/>
</dbReference>
<dbReference type="AlphaFoldDB" id="A0A075B4P3"/>
<proteinExistence type="predicted"/>
<protein>
    <submittedName>
        <fullName evidence="1">Uncharacterized protein</fullName>
    </submittedName>
</protein>
<evidence type="ECO:0000313" key="1">
    <source>
        <dbReference type="EMBL" id="EPZ36513.1"/>
    </source>
</evidence>
<reference evidence="1 3" key="1">
    <citation type="journal article" date="2013" name="Curr. Biol.">
        <title>Shared signatures of parasitism and phylogenomics unite Cryptomycota and microsporidia.</title>
        <authorList>
            <person name="James T.Y."/>
            <person name="Pelin A."/>
            <person name="Bonen L."/>
            <person name="Ahrendt S."/>
            <person name="Sain D."/>
            <person name="Corradi N."/>
            <person name="Stajich J.E."/>
        </authorList>
    </citation>
    <scope>NUCLEOTIDE SEQUENCE [LARGE SCALE GENOMIC DNA]</scope>
    <source>
        <strain evidence="1 3">CSF55</strain>
        <strain evidence="1 3">CSF55</strain>
    </source>
</reference>
<organism evidence="1 3">
    <name type="scientific">Rozella allomycis (strain CSF55)</name>
    <dbReference type="NCBI Taxonomy" id="988480"/>
    <lineage>
        <taxon>Eukaryota</taxon>
        <taxon>Fungi</taxon>
        <taxon>Fungi incertae sedis</taxon>
        <taxon>Cryptomycota</taxon>
        <taxon>Cryptomycota incertae sedis</taxon>
        <taxon>Rozella</taxon>
    </lineage>
</organism>
<reference evidence="2" key="3">
    <citation type="submission" date="2018-08" db="EMBL/GenBank/DDBJ databases">
        <title>Leveraging single-cell genomics to expand the Fungal Tree of Life.</title>
        <authorList>
            <consortium name="DOE Joint Genome Institute"/>
            <person name="Ahrendt S.R."/>
            <person name="Quandt C.A."/>
            <person name="Ciobanu D."/>
            <person name="Clum A."/>
            <person name="Salamov A."/>
            <person name="Andreopoulos B."/>
            <person name="Cheng J.-F."/>
            <person name="Woyke T."/>
            <person name="Pelin A."/>
            <person name="Henrissat B."/>
            <person name="Reynolds N."/>
            <person name="Benny G.L."/>
            <person name="Smith M.E."/>
            <person name="James T.Y."/>
            <person name="Grigoriev I.V."/>
        </authorList>
    </citation>
    <scope>NUCLEOTIDE SEQUENCE</scope>
    <source>
        <strain evidence="2">CSF55</strain>
    </source>
</reference>
<evidence type="ECO:0000313" key="3">
    <source>
        <dbReference type="Proteomes" id="UP000030755"/>
    </source>
</evidence>
<dbReference type="HOGENOM" id="CLU_2689196_0_0_1"/>
<dbReference type="SUPFAM" id="SSF54001">
    <property type="entry name" value="Cysteine proteinases"/>
    <property type="match status" value="1"/>
</dbReference>
<dbReference type="EMBL" id="ML005934">
    <property type="protein sequence ID" value="RKP17265.1"/>
    <property type="molecule type" value="Genomic_DNA"/>
</dbReference>
<dbReference type="InterPro" id="IPR038765">
    <property type="entry name" value="Papain-like_cys_pep_sf"/>
</dbReference>
<keyword evidence="3" id="KW-1185">Reference proteome</keyword>
<reference evidence="4" key="2">
    <citation type="journal article" date="2018" name="Nat. Microbiol.">
        <title>Leveraging single-cell genomics to expand the fungal tree of life.</title>
        <authorList>
            <person name="Ahrendt S.R."/>
            <person name="Quandt C.A."/>
            <person name="Ciobanu D."/>
            <person name="Clum A."/>
            <person name="Salamov A."/>
            <person name="Andreopoulos B."/>
            <person name="Cheng J.F."/>
            <person name="Woyke T."/>
            <person name="Pelin A."/>
            <person name="Henrissat B."/>
            <person name="Reynolds N.K."/>
            <person name="Benny G.L."/>
            <person name="Smith M.E."/>
            <person name="James T.Y."/>
            <person name="Grigoriev I.V."/>
        </authorList>
    </citation>
    <scope>NUCLEOTIDE SEQUENCE [LARGE SCALE GENOMIC DNA]</scope>
    <source>
        <strain evidence="4">CSF55</strain>
    </source>
</reference>
<gene>
    <name evidence="1" type="ORF">O9G_006044</name>
    <name evidence="2" type="ORF">ROZALSC1DRAFT_30906</name>
</gene>
<dbReference type="EMBL" id="KE560533">
    <property type="protein sequence ID" value="EPZ36513.1"/>
    <property type="molecule type" value="Genomic_DNA"/>
</dbReference>
<evidence type="ECO:0000313" key="4">
    <source>
        <dbReference type="Proteomes" id="UP000281549"/>
    </source>
</evidence>
<evidence type="ECO:0000313" key="2">
    <source>
        <dbReference type="EMBL" id="RKP17265.1"/>
    </source>
</evidence>